<feature type="transmembrane region" description="Helical" evidence="5">
    <location>
        <begin position="114"/>
        <end position="138"/>
    </location>
</feature>
<dbReference type="Gramene" id="Kaladp1192s0004.1.v1.1">
    <property type="protein sequence ID" value="Kaladp1192s0004.1.v1.1"/>
    <property type="gene ID" value="Kaladp1192s0004.v1.1"/>
</dbReference>
<evidence type="ECO:0000313" key="7">
    <source>
        <dbReference type="EnsemblPlants" id="Kaladp1192s0004.1.v1.1"/>
    </source>
</evidence>
<feature type="transmembrane region" description="Helical" evidence="5">
    <location>
        <begin position="84"/>
        <end position="102"/>
    </location>
</feature>
<evidence type="ECO:0000256" key="4">
    <source>
        <dbReference type="ARBA" id="ARBA00023136"/>
    </source>
</evidence>
<protein>
    <recommendedName>
        <fullName evidence="6">Cation/H+ exchanger transmembrane domain-containing protein</fullName>
    </recommendedName>
</protein>
<name>A0A7N1A813_KALFE</name>
<feature type="transmembrane region" description="Helical" evidence="5">
    <location>
        <begin position="150"/>
        <end position="170"/>
    </location>
</feature>
<dbReference type="AlphaFoldDB" id="A0A7N1A813"/>
<dbReference type="GO" id="GO:0015297">
    <property type="term" value="F:antiporter activity"/>
    <property type="evidence" value="ECO:0007669"/>
    <property type="project" value="InterPro"/>
</dbReference>
<evidence type="ECO:0000313" key="8">
    <source>
        <dbReference type="Proteomes" id="UP000594263"/>
    </source>
</evidence>
<evidence type="ECO:0000256" key="3">
    <source>
        <dbReference type="ARBA" id="ARBA00022989"/>
    </source>
</evidence>
<dbReference type="GO" id="GO:1902600">
    <property type="term" value="P:proton transmembrane transport"/>
    <property type="evidence" value="ECO:0007669"/>
    <property type="project" value="InterPro"/>
</dbReference>
<evidence type="ECO:0000259" key="6">
    <source>
        <dbReference type="Pfam" id="PF00999"/>
    </source>
</evidence>
<feature type="domain" description="Cation/H+ exchanger transmembrane" evidence="6">
    <location>
        <begin position="81"/>
        <end position="381"/>
    </location>
</feature>
<sequence>MIPNNQLAPAASASSFRTWSDSLPFFFCEYLLSLSLSQSVNICFNALINLISAVPCGVISIGGITGWYSVMSENRLPLGAFRESIFYFLIFPATTFMAASYVPVESFVKNLNTILVRGVGFTLLSFLIVSTGAAYFLPKLGISSLHLTDYLFVGAIFGSSNLFFTFEDICYDCTNMRLQLEIATAEGVFSALTTQLLLSLIKALSSATFGWGFVLRGAPKIIMSLIISPLIMSLLIGVWFGRIGSREMSIEKTKQDLQDNEIRPHIFFAAFIIYSLAEWVYLNGILTAFMYGIIMSHDHLPKIAKYVTSPWSFSELTFLLRIVRDWFLHYWVACSLTDLPHWELITSSSETYKTFVSVWAVLLILLIVGRLLSVYHLSRFVDTALEKDCEDAFFEGRDPEQLYACTSADLNRLLETATSARNVLCLSRFMPSSIALVVALSQVTCPCVFH</sequence>
<reference evidence="7" key="1">
    <citation type="submission" date="2021-01" db="UniProtKB">
        <authorList>
            <consortium name="EnsemblPlants"/>
        </authorList>
    </citation>
    <scope>IDENTIFICATION</scope>
</reference>
<keyword evidence="4 5" id="KW-0472">Membrane</keyword>
<feature type="transmembrane region" description="Helical" evidence="5">
    <location>
        <begin position="356"/>
        <end position="377"/>
    </location>
</feature>
<dbReference type="Pfam" id="PF00999">
    <property type="entry name" value="Na_H_Exchanger"/>
    <property type="match status" value="1"/>
</dbReference>
<evidence type="ECO:0000256" key="2">
    <source>
        <dbReference type="ARBA" id="ARBA00022692"/>
    </source>
</evidence>
<dbReference type="EnsemblPlants" id="Kaladp1192s0004.1.v1.1">
    <property type="protein sequence ID" value="Kaladp1192s0004.1.v1.1"/>
    <property type="gene ID" value="Kaladp1192s0004.v1.1"/>
</dbReference>
<evidence type="ECO:0000256" key="1">
    <source>
        <dbReference type="ARBA" id="ARBA00004141"/>
    </source>
</evidence>
<keyword evidence="8" id="KW-1185">Reference proteome</keyword>
<keyword evidence="2 5" id="KW-0812">Transmembrane</keyword>
<comment type="subcellular location">
    <subcellularLocation>
        <location evidence="1">Membrane</location>
        <topology evidence="1">Multi-pass membrane protein</topology>
    </subcellularLocation>
</comment>
<feature type="transmembrane region" description="Helical" evidence="5">
    <location>
        <begin position="42"/>
        <end position="64"/>
    </location>
</feature>
<dbReference type="GO" id="GO:0016020">
    <property type="term" value="C:membrane"/>
    <property type="evidence" value="ECO:0007669"/>
    <property type="project" value="UniProtKB-SubCell"/>
</dbReference>
<feature type="transmembrane region" description="Helical" evidence="5">
    <location>
        <begin position="182"/>
        <end position="201"/>
    </location>
</feature>
<keyword evidence="3 5" id="KW-1133">Transmembrane helix</keyword>
<feature type="transmembrane region" description="Helical" evidence="5">
    <location>
        <begin position="221"/>
        <end position="245"/>
    </location>
</feature>
<evidence type="ECO:0000256" key="5">
    <source>
        <dbReference type="SAM" id="Phobius"/>
    </source>
</evidence>
<proteinExistence type="predicted"/>
<organism evidence="7 8">
    <name type="scientific">Kalanchoe fedtschenkoi</name>
    <name type="common">Lavender scallops</name>
    <name type="synonym">South American air plant</name>
    <dbReference type="NCBI Taxonomy" id="63787"/>
    <lineage>
        <taxon>Eukaryota</taxon>
        <taxon>Viridiplantae</taxon>
        <taxon>Streptophyta</taxon>
        <taxon>Embryophyta</taxon>
        <taxon>Tracheophyta</taxon>
        <taxon>Spermatophyta</taxon>
        <taxon>Magnoliopsida</taxon>
        <taxon>eudicotyledons</taxon>
        <taxon>Gunneridae</taxon>
        <taxon>Pentapetalae</taxon>
        <taxon>Saxifragales</taxon>
        <taxon>Crassulaceae</taxon>
        <taxon>Kalanchoe</taxon>
    </lineage>
</organism>
<feature type="transmembrane region" description="Helical" evidence="5">
    <location>
        <begin position="266"/>
        <end position="294"/>
    </location>
</feature>
<dbReference type="InterPro" id="IPR006153">
    <property type="entry name" value="Cation/H_exchanger_TM"/>
</dbReference>
<dbReference type="Proteomes" id="UP000594263">
    <property type="component" value="Unplaced"/>
</dbReference>
<accession>A0A7N1A813</accession>